<evidence type="ECO:0000313" key="2">
    <source>
        <dbReference type="Proteomes" id="UP000887013"/>
    </source>
</evidence>
<keyword evidence="2" id="KW-1185">Reference proteome</keyword>
<sequence>MISPRPQDLTSYEFDFETYGFSPHQWEICVPFKDCVVWSIVLPYLRSADFKNDREFGERLKRLTRNELKPSTVKKVVLNFNPFLNMYACFFHETLKKIVQFFKNILDSERSTPKKRKQIDKELSKISSLLKCNILLINLYDNCHKLFKPEDDSSTAVAAITLFRNNFSKGNKIFSFGLTADLSWKLRESALNNILRNFEINKKTKKEIQNLAGGKEKKTSFVITLLKNNFTHIVFKLYESPYIAAKFANAGFATDPRIVDEDGLSALCYALRCSNRNLLYILYNYAANSCHDSENTFRDPNPCIISNLLNLEKIIEGDILNSKNFENTSDGAEQARLNLEDLRKFNTCLSKISKGILDIRKEVKQEDSKQKRIILHILEVFDEFFSIDRLENDVPIPDLIENYTKHKMYYDNLDFAVTLLFFDNIFLLKGKLVSPQPLLYSELESSFLLSTLANKYFTTDAKLVAHKYEQMMKIHDLSLETYSTNLLIIPLLERLKMRESIRNFCKILKGSSNMDIVTCIPEEEIHQMLYNSPEIKDEILIFRLHHYLSTALKTKSKSPRLSFVVERALQVIGESIKIEQENPVSFRHLLRSCLPKKMVNLLKQIRDVLSHLKNYQFSLKFTIEEDNTFFTLIQSELRGISKAFEIVYDIQRIRLIDFLINRGFANLKIPDNTHSLKTQQKDIKKELQRRISLSFEKKCYRYRTLWRNLFDATQEHINAIKNSSDSLESVTKNVNDIFHPLIYLATFLHNMGKIRKTNLFDDILRQVEKLHLCSSDIWETTEHLIGLFMDLLNSTDISVEEQAEELDISAMNIEIFLKQLMGGYISEEEKIEILGEIPISINNRIKTNETLVSNLKAGNILDLEQINKEIDNLFLNEHQKRNIKKSYQKHLKKSNEGFLELSLDSNSEPLDAAGLKSWKKIVDIITETPTPDKILNLIFEKKYVSESKLQLLYKEIKFSDKTKVKLSELMKNSKKLEDDNIGNLLNRISKLKKIAIDDRSDVQFLWEKAKSPQTINYIVYKIVQRYFRESTFQASLEMLWFDCVTILEEVGDFKDFGVKTSYLFNGIDVRNVLAHGDPLLESIGGILDPRDFPSELVKKMLHLLEDYESIKALHDIWKKMKLLHAHDFSKNDDCKTLRESIIRSRRWRKYFKLLTKNPKDSQTLEAFLS</sequence>
<reference evidence="1" key="1">
    <citation type="submission" date="2020-08" db="EMBL/GenBank/DDBJ databases">
        <title>Multicomponent nature underlies the extraordinary mechanical properties of spider dragline silk.</title>
        <authorList>
            <person name="Kono N."/>
            <person name="Nakamura H."/>
            <person name="Mori M."/>
            <person name="Yoshida Y."/>
            <person name="Ohtoshi R."/>
            <person name="Malay A.D."/>
            <person name="Moran D.A.P."/>
            <person name="Tomita M."/>
            <person name="Numata K."/>
            <person name="Arakawa K."/>
        </authorList>
    </citation>
    <scope>NUCLEOTIDE SEQUENCE</scope>
</reference>
<dbReference type="EMBL" id="BMAW01056694">
    <property type="protein sequence ID" value="GFT07035.1"/>
    <property type="molecule type" value="Genomic_DNA"/>
</dbReference>
<proteinExistence type="predicted"/>
<organism evidence="1 2">
    <name type="scientific">Nephila pilipes</name>
    <name type="common">Giant wood spider</name>
    <name type="synonym">Nephila maculata</name>
    <dbReference type="NCBI Taxonomy" id="299642"/>
    <lineage>
        <taxon>Eukaryota</taxon>
        <taxon>Metazoa</taxon>
        <taxon>Ecdysozoa</taxon>
        <taxon>Arthropoda</taxon>
        <taxon>Chelicerata</taxon>
        <taxon>Arachnida</taxon>
        <taxon>Araneae</taxon>
        <taxon>Araneomorphae</taxon>
        <taxon>Entelegynae</taxon>
        <taxon>Araneoidea</taxon>
        <taxon>Nephilidae</taxon>
        <taxon>Nephila</taxon>
    </lineage>
</organism>
<protein>
    <submittedName>
        <fullName evidence="1">Uncharacterized protein</fullName>
    </submittedName>
</protein>
<gene>
    <name evidence="1" type="primary">AVEN_272222_1</name>
    <name evidence="1" type="ORF">NPIL_520231</name>
</gene>
<name>A0A8X6TEP0_NEPPI</name>
<comment type="caution">
    <text evidence="1">The sequence shown here is derived from an EMBL/GenBank/DDBJ whole genome shotgun (WGS) entry which is preliminary data.</text>
</comment>
<dbReference type="Proteomes" id="UP000887013">
    <property type="component" value="Unassembled WGS sequence"/>
</dbReference>
<dbReference type="AlphaFoldDB" id="A0A8X6TEP0"/>
<accession>A0A8X6TEP0</accession>
<dbReference type="OrthoDB" id="194358at2759"/>
<evidence type="ECO:0000313" key="1">
    <source>
        <dbReference type="EMBL" id="GFT07035.1"/>
    </source>
</evidence>